<sequence length="188" mass="21277">MRTKATSQNKPLLIVRIIKTPIHALCKAKDYYIKGINNFNTAYNRPMMVKEGANRFTMPLPRSFSTTMLVNDDTGNQSGGQVTRYIKQNPANRSTSRKFVPRSYSVRMGRIDEDRASSFRNDIIIFEQNSRIPRILGNAHDGIVNRRLPPPAAISTTIKSHHHTIGHFLVHHHHLLQSSFPPSPSPSP</sequence>
<evidence type="ECO:0000313" key="1">
    <source>
        <dbReference type="EMBL" id="KAD4586286.1"/>
    </source>
</evidence>
<comment type="caution">
    <text evidence="1">The sequence shown here is derived from an EMBL/GenBank/DDBJ whole genome shotgun (WGS) entry which is preliminary data.</text>
</comment>
<protein>
    <submittedName>
        <fullName evidence="1">Uncharacterized protein</fullName>
    </submittedName>
</protein>
<gene>
    <name evidence="1" type="ORF">E3N88_23887</name>
</gene>
<dbReference type="AlphaFoldDB" id="A0A5N6NEI3"/>
<keyword evidence="2" id="KW-1185">Reference proteome</keyword>
<name>A0A5N6NEI3_9ASTR</name>
<dbReference type="PANTHER" id="PTHR33526">
    <property type="entry name" value="OS07G0123800 PROTEIN"/>
    <property type="match status" value="1"/>
</dbReference>
<evidence type="ECO:0000313" key="2">
    <source>
        <dbReference type="Proteomes" id="UP000326396"/>
    </source>
</evidence>
<accession>A0A5N6NEI3</accession>
<proteinExistence type="predicted"/>
<dbReference type="EMBL" id="SZYD01000012">
    <property type="protein sequence ID" value="KAD4586286.1"/>
    <property type="molecule type" value="Genomic_DNA"/>
</dbReference>
<dbReference type="Proteomes" id="UP000326396">
    <property type="component" value="Linkage Group LG2"/>
</dbReference>
<dbReference type="PANTHER" id="PTHR33526:SF13">
    <property type="entry name" value="TYROSINE-PROTEIN PHOSPHATASE 3-LIKE"/>
    <property type="match status" value="1"/>
</dbReference>
<reference evidence="1 2" key="1">
    <citation type="submission" date="2019-05" db="EMBL/GenBank/DDBJ databases">
        <title>Mikania micrantha, genome provides insights into the molecular mechanism of rapid growth.</title>
        <authorList>
            <person name="Liu B."/>
        </authorList>
    </citation>
    <scope>NUCLEOTIDE SEQUENCE [LARGE SCALE GENOMIC DNA]</scope>
    <source>
        <strain evidence="1">NLD-2019</strain>
        <tissue evidence="1">Leaf</tissue>
    </source>
</reference>
<organism evidence="1 2">
    <name type="scientific">Mikania micrantha</name>
    <name type="common">bitter vine</name>
    <dbReference type="NCBI Taxonomy" id="192012"/>
    <lineage>
        <taxon>Eukaryota</taxon>
        <taxon>Viridiplantae</taxon>
        <taxon>Streptophyta</taxon>
        <taxon>Embryophyta</taxon>
        <taxon>Tracheophyta</taxon>
        <taxon>Spermatophyta</taxon>
        <taxon>Magnoliopsida</taxon>
        <taxon>eudicotyledons</taxon>
        <taxon>Gunneridae</taxon>
        <taxon>Pentapetalae</taxon>
        <taxon>asterids</taxon>
        <taxon>campanulids</taxon>
        <taxon>Asterales</taxon>
        <taxon>Asteraceae</taxon>
        <taxon>Asteroideae</taxon>
        <taxon>Heliantheae alliance</taxon>
        <taxon>Eupatorieae</taxon>
        <taxon>Mikania</taxon>
    </lineage>
</organism>
<dbReference type="OrthoDB" id="1679543at2759"/>